<feature type="domain" description="Rieske" evidence="7">
    <location>
        <begin position="27"/>
        <end position="123"/>
    </location>
</feature>
<organism evidence="8 9">
    <name type="scientific">Pseudonocardia endophytica</name>
    <dbReference type="NCBI Taxonomy" id="401976"/>
    <lineage>
        <taxon>Bacteria</taxon>
        <taxon>Bacillati</taxon>
        <taxon>Actinomycetota</taxon>
        <taxon>Actinomycetes</taxon>
        <taxon>Pseudonocardiales</taxon>
        <taxon>Pseudonocardiaceae</taxon>
        <taxon>Pseudonocardia</taxon>
    </lineage>
</organism>
<dbReference type="Proteomes" id="UP000295560">
    <property type="component" value="Unassembled WGS sequence"/>
</dbReference>
<evidence type="ECO:0000313" key="8">
    <source>
        <dbReference type="EMBL" id="TCK21648.1"/>
    </source>
</evidence>
<dbReference type="GO" id="GO:0046872">
    <property type="term" value="F:metal ion binding"/>
    <property type="evidence" value="ECO:0007669"/>
    <property type="project" value="UniProtKB-KW"/>
</dbReference>
<dbReference type="Gene3D" id="3.90.380.10">
    <property type="entry name" value="Naphthalene 1,2-dioxygenase Alpha Subunit, Chain A, domain 1"/>
    <property type="match status" value="1"/>
</dbReference>
<keyword evidence="3" id="KW-0560">Oxidoreductase</keyword>
<evidence type="ECO:0000256" key="1">
    <source>
        <dbReference type="ARBA" id="ARBA00022714"/>
    </source>
</evidence>
<dbReference type="AlphaFoldDB" id="A0A4R1HIL4"/>
<evidence type="ECO:0000313" key="9">
    <source>
        <dbReference type="Proteomes" id="UP000295560"/>
    </source>
</evidence>
<dbReference type="SUPFAM" id="SSF55961">
    <property type="entry name" value="Bet v1-like"/>
    <property type="match status" value="1"/>
</dbReference>
<evidence type="ECO:0000256" key="4">
    <source>
        <dbReference type="ARBA" id="ARBA00023004"/>
    </source>
</evidence>
<dbReference type="PANTHER" id="PTHR21266">
    <property type="entry name" value="IRON-SULFUR DOMAIN CONTAINING PROTEIN"/>
    <property type="match status" value="1"/>
</dbReference>
<keyword evidence="8" id="KW-0489">Methyltransferase</keyword>
<accession>A0A4R1HIL4</accession>
<feature type="region of interest" description="Disordered" evidence="6">
    <location>
        <begin position="414"/>
        <end position="453"/>
    </location>
</feature>
<keyword evidence="2" id="KW-0479">Metal-binding</keyword>
<keyword evidence="9" id="KW-1185">Reference proteome</keyword>
<dbReference type="Pfam" id="PF00355">
    <property type="entry name" value="Rieske"/>
    <property type="match status" value="1"/>
</dbReference>
<dbReference type="InterPro" id="IPR045623">
    <property type="entry name" value="LigXa_C"/>
</dbReference>
<dbReference type="InterPro" id="IPR017941">
    <property type="entry name" value="Rieske_2Fe-2S"/>
</dbReference>
<dbReference type="Gene3D" id="2.102.10.10">
    <property type="entry name" value="Rieske [2Fe-2S] iron-sulphur domain"/>
    <property type="match status" value="1"/>
</dbReference>
<dbReference type="GO" id="GO:0032259">
    <property type="term" value="P:methylation"/>
    <property type="evidence" value="ECO:0007669"/>
    <property type="project" value="UniProtKB-KW"/>
</dbReference>
<dbReference type="Pfam" id="PF19301">
    <property type="entry name" value="LigXa_C"/>
    <property type="match status" value="1"/>
</dbReference>
<comment type="caution">
    <text evidence="8">The sequence shown here is derived from an EMBL/GenBank/DDBJ whole genome shotgun (WGS) entry which is preliminary data.</text>
</comment>
<evidence type="ECO:0000256" key="6">
    <source>
        <dbReference type="SAM" id="MobiDB-lite"/>
    </source>
</evidence>
<keyword evidence="8" id="KW-0808">Transferase</keyword>
<dbReference type="GO" id="GO:0004497">
    <property type="term" value="F:monooxygenase activity"/>
    <property type="evidence" value="ECO:0007669"/>
    <property type="project" value="UniProtKB-ARBA"/>
</dbReference>
<dbReference type="PANTHER" id="PTHR21266:SF59">
    <property type="entry name" value="BLR4922 PROTEIN"/>
    <property type="match status" value="1"/>
</dbReference>
<keyword evidence="5" id="KW-0411">Iron-sulfur</keyword>
<name>A0A4R1HIL4_PSEEN</name>
<dbReference type="EMBL" id="SMFZ01000002">
    <property type="protein sequence ID" value="TCK21648.1"/>
    <property type="molecule type" value="Genomic_DNA"/>
</dbReference>
<dbReference type="SUPFAM" id="SSF50022">
    <property type="entry name" value="ISP domain"/>
    <property type="match status" value="1"/>
</dbReference>
<evidence type="ECO:0000256" key="3">
    <source>
        <dbReference type="ARBA" id="ARBA00023002"/>
    </source>
</evidence>
<keyword evidence="4" id="KW-0408">Iron</keyword>
<dbReference type="GO" id="GO:0008168">
    <property type="term" value="F:methyltransferase activity"/>
    <property type="evidence" value="ECO:0007669"/>
    <property type="project" value="UniProtKB-KW"/>
</dbReference>
<proteinExistence type="predicted"/>
<dbReference type="GO" id="GO:0016705">
    <property type="term" value="F:oxidoreductase activity, acting on paired donors, with incorporation or reduction of molecular oxygen"/>
    <property type="evidence" value="ECO:0007669"/>
    <property type="project" value="UniProtKB-ARBA"/>
</dbReference>
<dbReference type="InterPro" id="IPR050584">
    <property type="entry name" value="Cholesterol_7-desaturase"/>
</dbReference>
<reference evidence="8 9" key="1">
    <citation type="submission" date="2019-03" db="EMBL/GenBank/DDBJ databases">
        <title>Sequencing the genomes of 1000 actinobacteria strains.</title>
        <authorList>
            <person name="Klenk H.-P."/>
        </authorList>
    </citation>
    <scope>NUCLEOTIDE SEQUENCE [LARGE SCALE GENOMIC DNA]</scope>
    <source>
        <strain evidence="8 9">DSM 44969</strain>
    </source>
</reference>
<evidence type="ECO:0000259" key="7">
    <source>
        <dbReference type="PROSITE" id="PS51296"/>
    </source>
</evidence>
<protein>
    <submittedName>
        <fullName evidence="8">5,5'-dehydrodivanillate O-demethylase</fullName>
    </submittedName>
</protein>
<evidence type="ECO:0000256" key="5">
    <source>
        <dbReference type="ARBA" id="ARBA00023014"/>
    </source>
</evidence>
<gene>
    <name evidence="8" type="ORF">EV378_5638</name>
</gene>
<dbReference type="GO" id="GO:0051537">
    <property type="term" value="F:2 iron, 2 sulfur cluster binding"/>
    <property type="evidence" value="ECO:0007669"/>
    <property type="project" value="UniProtKB-KW"/>
</dbReference>
<dbReference type="InterPro" id="IPR036922">
    <property type="entry name" value="Rieske_2Fe-2S_sf"/>
</dbReference>
<dbReference type="OrthoDB" id="5243643at2"/>
<keyword evidence="1" id="KW-0001">2Fe-2S</keyword>
<evidence type="ECO:0000256" key="2">
    <source>
        <dbReference type="ARBA" id="ARBA00022723"/>
    </source>
</evidence>
<dbReference type="PROSITE" id="PS51296">
    <property type="entry name" value="RIESKE"/>
    <property type="match status" value="1"/>
</dbReference>
<sequence length="453" mass="50994">MLTAEQNDELTQVEPGTRMGEVLRRYWYPVAFTRELTEFPVKRVELLGEFFALWRSPRGRYGIIPEPCPHRKASMAYGVVEDDGLRCPYHGWKFDTDGACTDQPAEKDNTNFRNRVRATAGRVEEMGGLVWAYVGPDPAPELPRFDTYVMDGFRDIGWADLPCNYVQIMENAVDPHHVEFLHGRYFEFIGQHQGFTAPASFGKEHQRIGFDAFEWGIIKRRVLAGASEDNDDWKVGHPLVFPYNMRVGGGGIHQMQIRVPINRTTTRFMLYTVHAPEGYEAIDQPTVPDYEIPVFDARGNHVVNYVEGQDIMAWCTQGPITDRTTEHLGRSDIGVALLRKMFRQSMEAVERGEDPLGVIREPHERIDLPCEKDKFHAGGAQFALDFCDMGSTRFSPMLDTIKKVHISAAEQVGKDKAAGRQSFTPVGGIGEATLAPDTEAQVDSGPVGKEAER</sequence>
<dbReference type="RefSeq" id="WP_132430375.1">
    <property type="nucleotide sequence ID" value="NZ_SMFZ01000002.1"/>
</dbReference>